<dbReference type="Gramene" id="QL03p026629:mrna">
    <property type="protein sequence ID" value="QL03p026629:mrna"/>
    <property type="gene ID" value="QL03p026629"/>
</dbReference>
<protein>
    <recommendedName>
        <fullName evidence="4">Chitinase</fullName>
    </recommendedName>
</protein>
<dbReference type="SUPFAM" id="SSF53955">
    <property type="entry name" value="Lysozyme-like"/>
    <property type="match status" value="1"/>
</dbReference>
<keyword evidence="3" id="KW-1185">Reference proteome</keyword>
<dbReference type="EnsemblPlants" id="QL03p026629:mrna">
    <property type="protein sequence ID" value="QL03p026629:mrna"/>
    <property type="gene ID" value="QL03p026629"/>
</dbReference>
<accession>A0A7N2L6R9</accession>
<dbReference type="PANTHER" id="PTHR22595">
    <property type="entry name" value="CHITINASE-RELATED"/>
    <property type="match status" value="1"/>
</dbReference>
<feature type="signal peptide" evidence="1">
    <location>
        <begin position="1"/>
        <end position="23"/>
    </location>
</feature>
<evidence type="ECO:0000313" key="3">
    <source>
        <dbReference type="Proteomes" id="UP000594261"/>
    </source>
</evidence>
<dbReference type="Gene3D" id="1.10.530.10">
    <property type="match status" value="1"/>
</dbReference>
<reference evidence="2" key="2">
    <citation type="submission" date="2021-01" db="UniProtKB">
        <authorList>
            <consortium name="EnsemblPlants"/>
        </authorList>
    </citation>
    <scope>IDENTIFICATION</scope>
</reference>
<dbReference type="EMBL" id="LRBV02000003">
    <property type="status" value="NOT_ANNOTATED_CDS"/>
    <property type="molecule type" value="Genomic_DNA"/>
</dbReference>
<organism evidence="2 3">
    <name type="scientific">Quercus lobata</name>
    <name type="common">Valley oak</name>
    <dbReference type="NCBI Taxonomy" id="97700"/>
    <lineage>
        <taxon>Eukaryota</taxon>
        <taxon>Viridiplantae</taxon>
        <taxon>Streptophyta</taxon>
        <taxon>Embryophyta</taxon>
        <taxon>Tracheophyta</taxon>
        <taxon>Spermatophyta</taxon>
        <taxon>Magnoliopsida</taxon>
        <taxon>eudicotyledons</taxon>
        <taxon>Gunneridae</taxon>
        <taxon>Pentapetalae</taxon>
        <taxon>rosids</taxon>
        <taxon>fabids</taxon>
        <taxon>Fagales</taxon>
        <taxon>Fagaceae</taxon>
        <taxon>Quercus</taxon>
    </lineage>
</organism>
<name>A0A7N2L6R9_QUELO</name>
<proteinExistence type="predicted"/>
<dbReference type="InParanoid" id="A0A7N2L6R9"/>
<evidence type="ECO:0000256" key="1">
    <source>
        <dbReference type="SAM" id="SignalP"/>
    </source>
</evidence>
<dbReference type="Proteomes" id="UP000594261">
    <property type="component" value="Chromosome 3"/>
</dbReference>
<evidence type="ECO:0008006" key="4">
    <source>
        <dbReference type="Google" id="ProtNLM"/>
    </source>
</evidence>
<reference evidence="2 3" key="1">
    <citation type="journal article" date="2016" name="G3 (Bethesda)">
        <title>First Draft Assembly and Annotation of the Genome of a California Endemic Oak Quercus lobata Nee (Fagaceae).</title>
        <authorList>
            <person name="Sork V.L."/>
            <person name="Fitz-Gibbon S.T."/>
            <person name="Puiu D."/>
            <person name="Crepeau M."/>
            <person name="Gugger P.F."/>
            <person name="Sherman R."/>
            <person name="Stevens K."/>
            <person name="Langley C.H."/>
            <person name="Pellegrini M."/>
            <person name="Salzberg S.L."/>
        </authorList>
    </citation>
    <scope>NUCLEOTIDE SEQUENCE [LARGE SCALE GENOMIC DNA]</scope>
    <source>
        <strain evidence="2 3">cv. SW786</strain>
    </source>
</reference>
<dbReference type="InterPro" id="IPR023346">
    <property type="entry name" value="Lysozyme-like_dom_sf"/>
</dbReference>
<feature type="chain" id="PRO_5029776208" description="Chitinase" evidence="1">
    <location>
        <begin position="24"/>
        <end position="127"/>
    </location>
</feature>
<dbReference type="AlphaFoldDB" id="A0A7N2L6R9"/>
<evidence type="ECO:0000313" key="2">
    <source>
        <dbReference type="EnsemblPlants" id="QL03p026629:mrna"/>
    </source>
</evidence>
<dbReference type="PANTHER" id="PTHR22595:SF96">
    <property type="entry name" value="CHITINASE"/>
    <property type="match status" value="1"/>
</dbReference>
<sequence>MAYNWSVLLLTTALILLVLLVNCEESFVKPSYETDACPFCRRRVSTCCGGAISNYFRSSQFESIFSNRNSLEVDAHEVGFWDYQSFITASADYQPYGFGTTYRKLLGMKELAAFLAHVATKTSCFTW</sequence>
<keyword evidence="1" id="KW-0732">Signal</keyword>